<evidence type="ECO:0000313" key="4">
    <source>
        <dbReference type="EMBL" id="SDT14410.1"/>
    </source>
</evidence>
<accession>A0A1H1XYV0</accession>
<proteinExistence type="predicted"/>
<dbReference type="Gene3D" id="3.30.70.2450">
    <property type="match status" value="1"/>
</dbReference>
<dbReference type="STRING" id="412690.SAMN04489834_2928"/>
<dbReference type="GO" id="GO:0019622">
    <property type="term" value="P:3-(3-hydroxy)phenylpropionate catabolic process"/>
    <property type="evidence" value="ECO:0007669"/>
    <property type="project" value="TreeGrafter"/>
</dbReference>
<dbReference type="PRINTS" id="PR00420">
    <property type="entry name" value="RNGMNOXGNASE"/>
</dbReference>
<dbReference type="AlphaFoldDB" id="A0A1H1XYV0"/>
<reference evidence="5" key="1">
    <citation type="submission" date="2016-10" db="EMBL/GenBank/DDBJ databases">
        <authorList>
            <person name="Varghese N."/>
            <person name="Submissions S."/>
        </authorList>
    </citation>
    <scope>NUCLEOTIDE SEQUENCE [LARGE SCALE GENOMIC DNA]</scope>
    <source>
        <strain evidence="5">DSM 21772</strain>
    </source>
</reference>
<keyword evidence="5" id="KW-1185">Reference proteome</keyword>
<feature type="domain" description="FAD-binding" evidence="3">
    <location>
        <begin position="42"/>
        <end position="410"/>
    </location>
</feature>
<dbReference type="GO" id="GO:0008688">
    <property type="term" value="F:3-(3-hydroxyphenyl)propionate hydroxylase activity"/>
    <property type="evidence" value="ECO:0007669"/>
    <property type="project" value="TreeGrafter"/>
</dbReference>
<feature type="region of interest" description="Disordered" evidence="2">
    <location>
        <begin position="1"/>
        <end position="32"/>
    </location>
</feature>
<dbReference type="PANTHER" id="PTHR43476:SF3">
    <property type="entry name" value="FAD-BINDING MONOOXYGENASE"/>
    <property type="match status" value="1"/>
</dbReference>
<dbReference type="InterPro" id="IPR050631">
    <property type="entry name" value="PheA/TfdB_FAD_monoxygenase"/>
</dbReference>
<dbReference type="GO" id="GO:0071949">
    <property type="term" value="F:FAD binding"/>
    <property type="evidence" value="ECO:0007669"/>
    <property type="project" value="InterPro"/>
</dbReference>
<keyword evidence="1" id="KW-0560">Oxidoreductase</keyword>
<dbReference type="SUPFAM" id="SSF51905">
    <property type="entry name" value="FAD/NAD(P)-binding domain"/>
    <property type="match status" value="1"/>
</dbReference>
<sequence length="456" mass="47632">MSDTLDPGTDTAPEAPDAARATDAADATAAPDATDAADAEVVDVAVVGAGPVGLLLACLLVQRGLSVVVLEAREQASEHSRAIGIHPPGLAVLAQLGLADAAVSAGTPIFRGEAWCDGEVLGGLDISEAAGRYPFVLALPQRDTERLLRERLTELCDGRDPVRRGARVVALSQREDIVQVRLAAGAGLRARYAVGADGARSRVREYLGISWRAVGDAQPYLMGDFRSEQSGPARSGVRGSPMAAPHMATTALLAFEREGVVESFPLPGGWRRWVVLTGRLRPEATADELAAIVRQRTGIVLDAAAATAGNDDNHAHDSDHDNAQRTARSISAFAVRQHRAGTMAAGRVALLGDAAHEVSPIGGQGMNLGWLDAAALAPALELGVRGGHALGSRALADYSARRGCAARRTVLQASFNMGVGRPARGSRLAARNALVRLLARPPFRALLAQAFTMRGL</sequence>
<dbReference type="EMBL" id="LT629742">
    <property type="protein sequence ID" value="SDT14410.1"/>
    <property type="molecule type" value="Genomic_DNA"/>
</dbReference>
<dbReference type="InterPro" id="IPR036188">
    <property type="entry name" value="FAD/NAD-bd_sf"/>
</dbReference>
<evidence type="ECO:0000313" key="5">
    <source>
        <dbReference type="Proteomes" id="UP000181956"/>
    </source>
</evidence>
<gene>
    <name evidence="4" type="ORF">SAMN04489834_2928</name>
</gene>
<evidence type="ECO:0000259" key="3">
    <source>
        <dbReference type="Pfam" id="PF01494"/>
    </source>
</evidence>
<evidence type="ECO:0000256" key="1">
    <source>
        <dbReference type="ARBA" id="ARBA00023002"/>
    </source>
</evidence>
<dbReference type="OrthoDB" id="4246007at2"/>
<dbReference type="Proteomes" id="UP000181956">
    <property type="component" value="Chromosome I"/>
</dbReference>
<dbReference type="RefSeq" id="WP_083364693.1">
    <property type="nucleotide sequence ID" value="NZ_LT629742.1"/>
</dbReference>
<dbReference type="Gene3D" id="3.50.50.60">
    <property type="entry name" value="FAD/NAD(P)-binding domain"/>
    <property type="match status" value="1"/>
</dbReference>
<dbReference type="InterPro" id="IPR002938">
    <property type="entry name" value="FAD-bd"/>
</dbReference>
<dbReference type="PANTHER" id="PTHR43476">
    <property type="entry name" value="3-(3-HYDROXY-PHENYL)PROPIONATE/3-HYDROXYCINNAMIC ACID HYDROXYLASE"/>
    <property type="match status" value="1"/>
</dbReference>
<organism evidence="4 5">
    <name type="scientific">Microterricola viridarii</name>
    <dbReference type="NCBI Taxonomy" id="412690"/>
    <lineage>
        <taxon>Bacteria</taxon>
        <taxon>Bacillati</taxon>
        <taxon>Actinomycetota</taxon>
        <taxon>Actinomycetes</taxon>
        <taxon>Micrococcales</taxon>
        <taxon>Microbacteriaceae</taxon>
        <taxon>Microterricola</taxon>
    </lineage>
</organism>
<evidence type="ECO:0000256" key="2">
    <source>
        <dbReference type="SAM" id="MobiDB-lite"/>
    </source>
</evidence>
<name>A0A1H1XYV0_9MICO</name>
<protein>
    <submittedName>
        <fullName evidence="4">2-polyprenyl-6-methoxyphenol hydroxylase</fullName>
    </submittedName>
</protein>
<dbReference type="Pfam" id="PF01494">
    <property type="entry name" value="FAD_binding_3"/>
    <property type="match status" value="1"/>
</dbReference>